<accession>A0AB34QRQ8</accession>
<protein>
    <submittedName>
        <fullName evidence="1">Uncharacterized protein</fullName>
    </submittedName>
</protein>
<organism evidence="1 2">
    <name type="scientific">Bacillus pumilus</name>
    <name type="common">Bacillus mesentericus</name>
    <dbReference type="NCBI Taxonomy" id="1408"/>
    <lineage>
        <taxon>Bacteria</taxon>
        <taxon>Bacillati</taxon>
        <taxon>Bacillota</taxon>
        <taxon>Bacilli</taxon>
        <taxon>Bacillales</taxon>
        <taxon>Bacillaceae</taxon>
        <taxon>Bacillus</taxon>
    </lineage>
</organism>
<comment type="caution">
    <text evidence="1">The sequence shown here is derived from an EMBL/GenBank/DDBJ whole genome shotgun (WGS) entry which is preliminary data.</text>
</comment>
<evidence type="ECO:0000313" key="2">
    <source>
        <dbReference type="Proteomes" id="UP000031978"/>
    </source>
</evidence>
<dbReference type="EMBL" id="JXCL01000040">
    <property type="protein sequence ID" value="KIL12358.1"/>
    <property type="molecule type" value="Genomic_DNA"/>
</dbReference>
<evidence type="ECO:0000313" key="1">
    <source>
        <dbReference type="EMBL" id="KIL12358.1"/>
    </source>
</evidence>
<sequence length="50" mass="6154">MRTFQTAKFSFLLYLGRKNDIQSLLLKHHAKSRYMNELENDSIWWKFFIS</sequence>
<dbReference type="AlphaFoldDB" id="A0AB34QRQ8"/>
<reference evidence="1 2" key="1">
    <citation type="submission" date="2014-12" db="EMBL/GenBank/DDBJ databases">
        <title>Draft Genome Sequences of Five Spore-Forming Food Isolates of Bacillus pumilus.</title>
        <authorList>
            <person name="de Jong A."/>
            <person name="van Heel A.J."/>
            <person name="Montalban-Lopez M."/>
            <person name="Krawczyk A.O."/>
            <person name="Berendsen E.M."/>
            <person name="Wells-Bennik M."/>
            <person name="Kuipers O.P."/>
        </authorList>
    </citation>
    <scope>NUCLEOTIDE SEQUENCE [LARGE SCALE GENOMIC DNA]</scope>
    <source>
        <strain evidence="1 2">B4127</strain>
    </source>
</reference>
<proteinExistence type="predicted"/>
<dbReference type="Proteomes" id="UP000031978">
    <property type="component" value="Unassembled WGS sequence"/>
</dbReference>
<name>A0AB34QRQ8_BACPU</name>
<gene>
    <name evidence="1" type="ORF">B4127_1689</name>
</gene>